<dbReference type="SMART" id="SM00631">
    <property type="entry name" value="Zn_pept"/>
    <property type="match status" value="1"/>
</dbReference>
<keyword evidence="7" id="KW-0482">Metalloprotease</keyword>
<evidence type="ECO:0000256" key="3">
    <source>
        <dbReference type="ARBA" id="ARBA00022670"/>
    </source>
</evidence>
<evidence type="ECO:0000256" key="1">
    <source>
        <dbReference type="ARBA" id="ARBA00001947"/>
    </source>
</evidence>
<keyword evidence="3" id="KW-0645">Protease</keyword>
<evidence type="ECO:0000256" key="8">
    <source>
        <dbReference type="PROSITE-ProRule" id="PRU01379"/>
    </source>
</evidence>
<dbReference type="PRINTS" id="PR00765">
    <property type="entry name" value="CRBOXYPTASEA"/>
</dbReference>
<keyword evidence="10" id="KW-0732">Signal</keyword>
<keyword evidence="4" id="KW-0479">Metal-binding</keyword>
<dbReference type="InterPro" id="IPR057246">
    <property type="entry name" value="CARBOXYPEPT_ZN_1"/>
</dbReference>
<reference evidence="12 13" key="1">
    <citation type="journal article" date="2015" name="Int. J. Syst. Evol. Microbiol.">
        <title>Streptomyces gilvifuscus sp. nov., an actinomycete that produces antibacterial compounds isolated from soil.</title>
        <authorList>
            <person name="Nguyen T.M."/>
            <person name="Kim J."/>
        </authorList>
    </citation>
    <scope>NUCLEOTIDE SEQUENCE [LARGE SCALE GENOMIC DNA]</scope>
    <source>
        <strain evidence="12 13">T113</strain>
    </source>
</reference>
<dbReference type="PANTHER" id="PTHR11705">
    <property type="entry name" value="PROTEASE FAMILY M14 CARBOXYPEPTIDASE A,B"/>
    <property type="match status" value="1"/>
</dbReference>
<feature type="chain" id="PRO_5045722045" evidence="10">
    <location>
        <begin position="28"/>
        <end position="984"/>
    </location>
</feature>
<dbReference type="GO" id="GO:0004180">
    <property type="term" value="F:carboxypeptidase activity"/>
    <property type="evidence" value="ECO:0007669"/>
    <property type="project" value="UniProtKB-KW"/>
</dbReference>
<dbReference type="InterPro" id="IPR000834">
    <property type="entry name" value="Peptidase_M14"/>
</dbReference>
<accession>A0ABT5FTJ0</accession>
<keyword evidence="12" id="KW-0121">Carboxypeptidase</keyword>
<evidence type="ECO:0000256" key="2">
    <source>
        <dbReference type="ARBA" id="ARBA00005988"/>
    </source>
</evidence>
<feature type="domain" description="Peptidase M14" evidence="11">
    <location>
        <begin position="118"/>
        <end position="414"/>
    </location>
</feature>
<evidence type="ECO:0000256" key="9">
    <source>
        <dbReference type="SAM" id="MobiDB-lite"/>
    </source>
</evidence>
<comment type="similarity">
    <text evidence="2 8">Belongs to the peptidase M14 family.</text>
</comment>
<gene>
    <name evidence="12" type="ORF">PO587_15370</name>
</gene>
<feature type="region of interest" description="Disordered" evidence="9">
    <location>
        <begin position="273"/>
        <end position="296"/>
    </location>
</feature>
<comment type="caution">
    <text evidence="12">The sequence shown here is derived from an EMBL/GenBank/DDBJ whole genome shotgun (WGS) entry which is preliminary data.</text>
</comment>
<feature type="active site" description="Proton donor/acceptor" evidence="8">
    <location>
        <position position="386"/>
    </location>
</feature>
<dbReference type="InterPro" id="IPR033810">
    <property type="entry name" value="Carboxypeptidase_T"/>
</dbReference>
<keyword evidence="5" id="KW-0378">Hydrolase</keyword>
<sequence length="984" mass="104642">MRPRARSILAVGALLLGGASLAPIAQAQNGTSQGSDPNEVDVYRAEVSAQQVPLLLAAGQDGQELGEQVPAQGKATVEVYLTGRQAGKLRKQGVHLTEHTLSAKAEKRVDTAAQGVFRPYSGSGGLKEEIVRTGQRNPGLTKVVSIGKTVNGQDILAVKLTKDAKKTKDGSRPSVLYMSNQHAREWITPEMTRRLMHYYLDHYKTDKRVKRIVDSTELWFVISANPDGYDYTFKGSDTRLWRKNLRDVNGDGVISTGDGVDLNRNFSYKWGYDDEGSSPNPTSETYRGASPGSEPETKALDAFEKRIGFSYGINYHSAAELLLYGVGWQVATPTPDDVVYKALAGTPDNSAIPGYRPQVSSELYTTNGEADGHAANVNGMSMFTPEMSTCQTASNLDPNDQWNAADCQSVFNFPDDEKLIQQEFAKNIPFALSVAETARHPDTPSSSLGLKAADFTPATFTTSYSRGADQEVSVVVRKAVRDKELNYRVDGGRTKDRPLRAWKGGETYGGDDNLHFDEYRAKVRDGEPGDKVEVWFTGRSRSGKKVSSQHFTYTVAQRAKADTLVVAEEGAAATQAQTYVDALKANGRKAVVWDVATQGAPDALGVLKHFRTVVHYTGASTPGNATQLQLRAYLNEGGKLIEAGEQAGGSVDLGGGTLSNDFSQYYLGAYSRTSTPGATGFTGSGELGGFSGALGAAPGNPLDKAGTYAVTSDSLPADKYPQFASAGAGQFAGTVNPYGPYSGSYMAAAVHTDDSYKRLTRTIDLTGVAAADKPTLRSQLLWDTEPGYDHVIVEAHTTGADDWTTLPEAGGATSTAVPAECEAGFLVNEHPWLKHYLTVASSGCTATGSSGSWNSLTGSSSGWQQVGYDLSAYAGKSVEVSISYVTDPGSGGRGVLADDTSLVLGGTATQTDGFETSLGAWSVSGPPAGSPAVLKDWTRTGALFRTYGAVTTDRTVLLGFGLEHVTAAADRTALLKKALAALEG</sequence>
<evidence type="ECO:0000256" key="4">
    <source>
        <dbReference type="ARBA" id="ARBA00022723"/>
    </source>
</evidence>
<evidence type="ECO:0000256" key="10">
    <source>
        <dbReference type="SAM" id="SignalP"/>
    </source>
</evidence>
<protein>
    <submittedName>
        <fullName evidence="12">M14 family zinc carboxypeptidase</fullName>
    </submittedName>
</protein>
<feature type="signal peptide" evidence="10">
    <location>
        <begin position="1"/>
        <end position="27"/>
    </location>
</feature>
<evidence type="ECO:0000313" key="13">
    <source>
        <dbReference type="Proteomes" id="UP001221328"/>
    </source>
</evidence>
<dbReference type="Gene3D" id="3.40.630.10">
    <property type="entry name" value="Zn peptidases"/>
    <property type="match status" value="1"/>
</dbReference>
<evidence type="ECO:0000259" key="11">
    <source>
        <dbReference type="PROSITE" id="PS52035"/>
    </source>
</evidence>
<name>A0ABT5FTJ0_9ACTN</name>
<dbReference type="RefSeq" id="WP_272175558.1">
    <property type="nucleotide sequence ID" value="NZ_JAQOSK010000005.1"/>
</dbReference>
<dbReference type="PROSITE" id="PS52035">
    <property type="entry name" value="PEPTIDASE_M14"/>
    <property type="match status" value="1"/>
</dbReference>
<dbReference type="Proteomes" id="UP001221328">
    <property type="component" value="Unassembled WGS sequence"/>
</dbReference>
<dbReference type="PANTHER" id="PTHR11705:SF143">
    <property type="entry name" value="SLL0236 PROTEIN"/>
    <property type="match status" value="1"/>
</dbReference>
<keyword evidence="13" id="KW-1185">Reference proteome</keyword>
<comment type="cofactor">
    <cofactor evidence="1">
        <name>Zn(2+)</name>
        <dbReference type="ChEBI" id="CHEBI:29105"/>
    </cofactor>
</comment>
<dbReference type="Pfam" id="PF20773">
    <property type="entry name" value="InhA-like_MAM"/>
    <property type="match status" value="1"/>
</dbReference>
<keyword evidence="6" id="KW-0862">Zinc</keyword>
<dbReference type="Pfam" id="PF00246">
    <property type="entry name" value="Peptidase_M14"/>
    <property type="match status" value="1"/>
</dbReference>
<proteinExistence type="inferred from homology"/>
<evidence type="ECO:0000256" key="7">
    <source>
        <dbReference type="ARBA" id="ARBA00023049"/>
    </source>
</evidence>
<dbReference type="EMBL" id="JAQOSK010000005">
    <property type="protein sequence ID" value="MDC2955852.1"/>
    <property type="molecule type" value="Genomic_DNA"/>
</dbReference>
<evidence type="ECO:0000256" key="5">
    <source>
        <dbReference type="ARBA" id="ARBA00022801"/>
    </source>
</evidence>
<dbReference type="PROSITE" id="PS00132">
    <property type="entry name" value="CARBOXYPEPT_ZN_1"/>
    <property type="match status" value="1"/>
</dbReference>
<evidence type="ECO:0000313" key="12">
    <source>
        <dbReference type="EMBL" id="MDC2955852.1"/>
    </source>
</evidence>
<evidence type="ECO:0000256" key="6">
    <source>
        <dbReference type="ARBA" id="ARBA00022833"/>
    </source>
</evidence>
<dbReference type="CDD" id="cd03859">
    <property type="entry name" value="M14_CPT"/>
    <property type="match status" value="1"/>
</dbReference>
<organism evidence="12 13">
    <name type="scientific">Streptomyces gilvifuscus</name>
    <dbReference type="NCBI Taxonomy" id="1550617"/>
    <lineage>
        <taxon>Bacteria</taxon>
        <taxon>Bacillati</taxon>
        <taxon>Actinomycetota</taxon>
        <taxon>Actinomycetes</taxon>
        <taxon>Kitasatosporales</taxon>
        <taxon>Streptomycetaceae</taxon>
        <taxon>Streptomyces</taxon>
    </lineage>
</organism>
<dbReference type="SUPFAM" id="SSF53187">
    <property type="entry name" value="Zn-dependent exopeptidases"/>
    <property type="match status" value="1"/>
</dbReference>